<evidence type="ECO:0000313" key="9">
    <source>
        <dbReference type="Proteomes" id="UP000475214"/>
    </source>
</evidence>
<dbReference type="Pfam" id="PF04069">
    <property type="entry name" value="OpuAC"/>
    <property type="match status" value="1"/>
</dbReference>
<keyword evidence="3" id="KW-1003">Cell membrane</keyword>
<name>A0A6L9S2J0_9ACTN</name>
<dbReference type="InterPro" id="IPR007210">
    <property type="entry name" value="ABC_Gly_betaine_transp_sub-bd"/>
</dbReference>
<accession>A0A6L9S2J0</accession>
<dbReference type="Gene3D" id="3.40.190.10">
    <property type="entry name" value="Periplasmic binding protein-like II"/>
    <property type="match status" value="1"/>
</dbReference>
<keyword evidence="4" id="KW-0472">Membrane</keyword>
<dbReference type="EMBL" id="JAAGOA010000001">
    <property type="protein sequence ID" value="NED98761.1"/>
    <property type="molecule type" value="Genomic_DNA"/>
</dbReference>
<dbReference type="Proteomes" id="UP000475214">
    <property type="component" value="Unassembled WGS sequence"/>
</dbReference>
<comment type="subcellular location">
    <subcellularLocation>
        <location evidence="1">Cell membrane</location>
    </subcellularLocation>
</comment>
<dbReference type="PANTHER" id="PTHR47737:SF1">
    <property type="entry name" value="GLYCINE BETAINE_PROLINE BETAINE TRANSPORT SYSTEM PERMEASE PROTEIN PROW"/>
    <property type="match status" value="1"/>
</dbReference>
<feature type="region of interest" description="Disordered" evidence="5">
    <location>
        <begin position="75"/>
        <end position="97"/>
    </location>
</feature>
<dbReference type="GO" id="GO:0031460">
    <property type="term" value="P:glycine betaine transport"/>
    <property type="evidence" value="ECO:0007669"/>
    <property type="project" value="TreeGrafter"/>
</dbReference>
<evidence type="ECO:0000256" key="3">
    <source>
        <dbReference type="ARBA" id="ARBA00022475"/>
    </source>
</evidence>
<keyword evidence="6" id="KW-0732">Signal</keyword>
<evidence type="ECO:0000256" key="6">
    <source>
        <dbReference type="SAM" id="SignalP"/>
    </source>
</evidence>
<evidence type="ECO:0000256" key="1">
    <source>
        <dbReference type="ARBA" id="ARBA00004236"/>
    </source>
</evidence>
<dbReference type="RefSeq" id="WP_163731407.1">
    <property type="nucleotide sequence ID" value="NZ_JAAGOA010000001.1"/>
</dbReference>
<evidence type="ECO:0000256" key="5">
    <source>
        <dbReference type="SAM" id="MobiDB-lite"/>
    </source>
</evidence>
<dbReference type="PANTHER" id="PTHR47737">
    <property type="entry name" value="GLYCINE BETAINE/PROLINE BETAINE TRANSPORT SYSTEM PERMEASE PROTEIN PROW"/>
    <property type="match status" value="1"/>
</dbReference>
<evidence type="ECO:0000256" key="4">
    <source>
        <dbReference type="ARBA" id="ARBA00023136"/>
    </source>
</evidence>
<keyword evidence="2" id="KW-0813">Transport</keyword>
<organism evidence="8 9">
    <name type="scientific">Phytoactinopolyspora halotolerans</name>
    <dbReference type="NCBI Taxonomy" id="1981512"/>
    <lineage>
        <taxon>Bacteria</taxon>
        <taxon>Bacillati</taxon>
        <taxon>Actinomycetota</taxon>
        <taxon>Actinomycetes</taxon>
        <taxon>Jiangellales</taxon>
        <taxon>Jiangellaceae</taxon>
        <taxon>Phytoactinopolyspora</taxon>
    </lineage>
</organism>
<dbReference type="SUPFAM" id="SSF53850">
    <property type="entry name" value="Periplasmic binding protein-like II"/>
    <property type="match status" value="1"/>
</dbReference>
<evidence type="ECO:0000256" key="2">
    <source>
        <dbReference type="ARBA" id="ARBA00022448"/>
    </source>
</evidence>
<evidence type="ECO:0000313" key="8">
    <source>
        <dbReference type="EMBL" id="NED98761.1"/>
    </source>
</evidence>
<evidence type="ECO:0000259" key="7">
    <source>
        <dbReference type="Pfam" id="PF04069"/>
    </source>
</evidence>
<sequence length="359" mass="38646">MRKSRFTAVTAGLLAGGLLLAACGDDDDGNGDDTTTEETDDTGGDESGDGDDEGDDGGEAAALETRLIADADPASCVPASESAPIPDPEGTGDDPTEISVANFSGWDENYVVYELAKAALEEQGYTVTETELDPAAAYQGVADGDAEILMDAWLPGTHAQYIDQLGDQLEDLGCWFDEGFLTIAVNSDSPAQSLAELAEFEDEYGGRIVGIEEGAGLTTTTREQAIPTYGLDDWDFPTSSTQAMLAELESATEAGEDIVVTLWHPHWAYAAYDIRDLEDPEGAMGEAERLYNLGRPGFTEEYPNAAQLLKNLHLTNEQLLEIEDILVVENNREDNEGSVAQWLDENPDFLDQWRNGELG</sequence>
<reference evidence="8 9" key="1">
    <citation type="submission" date="2020-02" db="EMBL/GenBank/DDBJ databases">
        <authorList>
            <person name="Li X.-J."/>
            <person name="Han X.-M."/>
        </authorList>
    </citation>
    <scope>NUCLEOTIDE SEQUENCE [LARGE SCALE GENOMIC DNA]</scope>
    <source>
        <strain evidence="8 9">CCTCC AB 2017055</strain>
    </source>
</reference>
<dbReference type="PROSITE" id="PS51257">
    <property type="entry name" value="PROKAR_LIPOPROTEIN"/>
    <property type="match status" value="1"/>
</dbReference>
<dbReference type="GO" id="GO:0005275">
    <property type="term" value="F:amine transmembrane transporter activity"/>
    <property type="evidence" value="ECO:0007669"/>
    <property type="project" value="TreeGrafter"/>
</dbReference>
<feature type="compositionally biased region" description="Acidic residues" evidence="5">
    <location>
        <begin position="24"/>
        <end position="58"/>
    </location>
</feature>
<dbReference type="Gene3D" id="3.40.190.100">
    <property type="entry name" value="Glycine betaine-binding periplasmic protein, domain 2"/>
    <property type="match status" value="1"/>
</dbReference>
<feature type="chain" id="PRO_5038512212" evidence="6">
    <location>
        <begin position="22"/>
        <end position="359"/>
    </location>
</feature>
<feature type="region of interest" description="Disordered" evidence="5">
    <location>
        <begin position="22"/>
        <end position="60"/>
    </location>
</feature>
<dbReference type="GO" id="GO:0015871">
    <property type="term" value="P:choline transport"/>
    <property type="evidence" value="ECO:0007669"/>
    <property type="project" value="TreeGrafter"/>
</dbReference>
<dbReference type="CDD" id="cd13639">
    <property type="entry name" value="PBP2_OpuAC_like"/>
    <property type="match status" value="1"/>
</dbReference>
<proteinExistence type="predicted"/>
<keyword evidence="9" id="KW-1185">Reference proteome</keyword>
<dbReference type="GO" id="GO:0043190">
    <property type="term" value="C:ATP-binding cassette (ABC) transporter complex"/>
    <property type="evidence" value="ECO:0007669"/>
    <property type="project" value="InterPro"/>
</dbReference>
<protein>
    <submittedName>
        <fullName evidence="8">Glycine betaine ABC transporter substrate-binding protein</fullName>
    </submittedName>
</protein>
<dbReference type="GO" id="GO:0015226">
    <property type="term" value="F:carnitine transmembrane transporter activity"/>
    <property type="evidence" value="ECO:0007669"/>
    <property type="project" value="TreeGrafter"/>
</dbReference>
<comment type="caution">
    <text evidence="8">The sequence shown here is derived from an EMBL/GenBank/DDBJ whole genome shotgun (WGS) entry which is preliminary data.</text>
</comment>
<feature type="domain" description="ABC-type glycine betaine transport system substrate-binding" evidence="7">
    <location>
        <begin position="98"/>
        <end position="345"/>
    </location>
</feature>
<gene>
    <name evidence="8" type="ORF">G1H10_01095</name>
</gene>
<dbReference type="AlphaFoldDB" id="A0A6L9S2J0"/>
<feature type="signal peptide" evidence="6">
    <location>
        <begin position="1"/>
        <end position="21"/>
    </location>
</feature>